<sequence length="199" mass="22368">MPETNQDPLSQVINAVQGIYGRKDQAHDLEHALRVRAWGKQIGIQEGADLLIVELAAILHDIGRSGTLSKTHAESGAALAGGILHKCGYPEDTIEAVKAAVLSHSREGYEPETLEARILYDADKLDFVGPMGIARLFVWLGKEGKPFFGPDSCESFYRERIRHYHEHIHTQTARALFEPLFLYSENFWSELEKMRLKKG</sequence>
<dbReference type="SMART" id="SM00471">
    <property type="entry name" value="HDc"/>
    <property type="match status" value="1"/>
</dbReference>
<dbReference type="EMBL" id="LOCK01000008">
    <property type="protein sequence ID" value="KTE93114.1"/>
    <property type="molecule type" value="Genomic_DNA"/>
</dbReference>
<dbReference type="PANTHER" id="PTHR33594:SF1">
    <property type="entry name" value="HD_PDEASE DOMAIN-CONTAINING PROTEIN"/>
    <property type="match status" value="1"/>
</dbReference>
<evidence type="ECO:0000313" key="2">
    <source>
        <dbReference type="EMBL" id="CDX01959.1"/>
    </source>
</evidence>
<feature type="domain" description="HD" evidence="1">
    <location>
        <begin position="28"/>
        <end position="128"/>
    </location>
</feature>
<evidence type="ECO:0000313" key="4">
    <source>
        <dbReference type="Proteomes" id="UP000054623"/>
    </source>
</evidence>
<dbReference type="InterPro" id="IPR006674">
    <property type="entry name" value="HD_domain"/>
</dbReference>
<keyword evidence="2" id="KW-0378">Hydrolase</keyword>
<dbReference type="EMBL" id="LK996017">
    <property type="protein sequence ID" value="CDX01959.1"/>
    <property type="molecule type" value="Genomic_DNA"/>
</dbReference>
<reference evidence="2" key="1">
    <citation type="submission" date="2014-07" db="EMBL/GenBank/DDBJ databases">
        <authorList>
            <person name="Hornung V.Bastian."/>
        </authorList>
    </citation>
    <scope>NUCLEOTIDE SEQUENCE</scope>
    <source>
        <strain evidence="2">PCE-S</strain>
    </source>
</reference>
<accession>A0A098AZA5</accession>
<dbReference type="AlphaFoldDB" id="A0A098AZA5"/>
<dbReference type="CDD" id="cd00077">
    <property type="entry name" value="HDc"/>
    <property type="match status" value="1"/>
</dbReference>
<dbReference type="InterPro" id="IPR006675">
    <property type="entry name" value="HDIG_dom"/>
</dbReference>
<proteinExistence type="predicted"/>
<evidence type="ECO:0000259" key="1">
    <source>
        <dbReference type="PROSITE" id="PS51831"/>
    </source>
</evidence>
<dbReference type="PANTHER" id="PTHR33594">
    <property type="entry name" value="SUPERFAMILY HYDROLASE, PUTATIVE (AFU_ORTHOLOGUE AFUA_1G03035)-RELATED"/>
    <property type="match status" value="1"/>
</dbReference>
<dbReference type="SUPFAM" id="SSF109604">
    <property type="entry name" value="HD-domain/PDEase-like"/>
    <property type="match status" value="1"/>
</dbReference>
<organism evidence="2">
    <name type="scientific">Desulfitobacterium hafniense</name>
    <name type="common">Desulfitobacterium frappieri</name>
    <dbReference type="NCBI Taxonomy" id="49338"/>
    <lineage>
        <taxon>Bacteria</taxon>
        <taxon>Bacillati</taxon>
        <taxon>Bacillota</taxon>
        <taxon>Clostridia</taxon>
        <taxon>Eubacteriales</taxon>
        <taxon>Desulfitobacteriaceae</taxon>
        <taxon>Desulfitobacterium</taxon>
    </lineage>
</organism>
<name>A0A098AZA5_DESHA</name>
<dbReference type="NCBIfam" id="TIGR00277">
    <property type="entry name" value="HDIG"/>
    <property type="match status" value="1"/>
</dbReference>
<dbReference type="Gene3D" id="1.10.3210.10">
    <property type="entry name" value="Hypothetical protein af1432"/>
    <property type="match status" value="1"/>
</dbReference>
<dbReference type="GO" id="GO:0016787">
    <property type="term" value="F:hydrolase activity"/>
    <property type="evidence" value="ECO:0007669"/>
    <property type="project" value="UniProtKB-KW"/>
</dbReference>
<dbReference type="InterPro" id="IPR003607">
    <property type="entry name" value="HD/PDEase_dom"/>
</dbReference>
<dbReference type="OrthoDB" id="9797344at2"/>
<dbReference type="Pfam" id="PF01966">
    <property type="entry name" value="HD"/>
    <property type="match status" value="1"/>
</dbReference>
<gene>
    <name evidence="3" type="ORF">AT727_15380</name>
    <name evidence="2" type="ORF">DPCES_2072</name>
</gene>
<protein>
    <submittedName>
        <fullName evidence="2">Metal dependent phosphohydrolase</fullName>
    </submittedName>
</protein>
<dbReference type="PATRIC" id="fig|49338.4.peg.2233"/>
<dbReference type="Proteomes" id="UP000054623">
    <property type="component" value="Unassembled WGS sequence"/>
</dbReference>
<dbReference type="PROSITE" id="PS51831">
    <property type="entry name" value="HD"/>
    <property type="match status" value="1"/>
</dbReference>
<dbReference type="RefSeq" id="WP_011459923.1">
    <property type="nucleotide sequence ID" value="NZ_CABKQQ010000043.1"/>
</dbReference>
<reference evidence="3 4" key="2">
    <citation type="submission" date="2015-12" db="EMBL/GenBank/DDBJ databases">
        <title>Draft Genome Sequence of Desulfitobacterium hafniense Strain DH, a Sulfate-reducing Bacterium Isolated from Paddy Soils.</title>
        <authorList>
            <person name="Bao P."/>
            <person name="Zhang X."/>
            <person name="Li G."/>
        </authorList>
    </citation>
    <scope>NUCLEOTIDE SEQUENCE [LARGE SCALE GENOMIC DNA]</scope>
    <source>
        <strain evidence="3 4">DH</strain>
    </source>
</reference>
<evidence type="ECO:0000313" key="3">
    <source>
        <dbReference type="EMBL" id="KTE93114.1"/>
    </source>
</evidence>